<keyword evidence="2" id="KW-1185">Reference proteome</keyword>
<dbReference type="Proteomes" id="UP000549695">
    <property type="component" value="Unassembled WGS sequence"/>
</dbReference>
<sequence length="90" mass="9802">MGQDDRPADPDRVPVTRVEVLDFVGELFGHGPVPRAALLAAARAEDARARLYEVLDAALPDRPLTGLDDLWRHVDVPEDLGAVRGLPSPR</sequence>
<dbReference type="AlphaFoldDB" id="A0A852W5U9"/>
<keyword evidence="1" id="KW-0407">Ion channel</keyword>
<evidence type="ECO:0000313" key="1">
    <source>
        <dbReference type="EMBL" id="NYG04488.1"/>
    </source>
</evidence>
<name>A0A852W5U9_PSEA5</name>
<evidence type="ECO:0000313" key="2">
    <source>
        <dbReference type="Proteomes" id="UP000549695"/>
    </source>
</evidence>
<dbReference type="RefSeq" id="WP_073574364.1">
    <property type="nucleotide sequence ID" value="NZ_BAAAJZ010000007.1"/>
</dbReference>
<comment type="caution">
    <text evidence="1">The sequence shown here is derived from an EMBL/GenBank/DDBJ whole genome shotgun (WGS) entry which is preliminary data.</text>
</comment>
<gene>
    <name evidence="1" type="ORF">HDA37_004773</name>
</gene>
<accession>A0A852W5U9</accession>
<organism evidence="1 2">
    <name type="scientific">Pseudonocardia alni</name>
    <name type="common">Amycolata alni</name>
    <dbReference type="NCBI Taxonomy" id="33907"/>
    <lineage>
        <taxon>Bacteria</taxon>
        <taxon>Bacillati</taxon>
        <taxon>Actinomycetota</taxon>
        <taxon>Actinomycetes</taxon>
        <taxon>Pseudonocardiales</taxon>
        <taxon>Pseudonocardiaceae</taxon>
        <taxon>Pseudonocardia</taxon>
    </lineage>
</organism>
<dbReference type="GO" id="GO:0034220">
    <property type="term" value="P:monoatomic ion transmembrane transport"/>
    <property type="evidence" value="ECO:0007669"/>
    <property type="project" value="UniProtKB-KW"/>
</dbReference>
<reference evidence="1 2" key="1">
    <citation type="submission" date="2020-07" db="EMBL/GenBank/DDBJ databases">
        <title>Sequencing the genomes of 1000 actinobacteria strains.</title>
        <authorList>
            <person name="Klenk H.-P."/>
        </authorList>
    </citation>
    <scope>NUCLEOTIDE SEQUENCE [LARGE SCALE GENOMIC DNA]</scope>
    <source>
        <strain evidence="1 2">DSM 44749</strain>
    </source>
</reference>
<proteinExistence type="predicted"/>
<dbReference type="GeneID" id="98054441"/>
<protein>
    <submittedName>
        <fullName evidence="1">Voltage-gated potassium channel Kch</fullName>
    </submittedName>
</protein>
<keyword evidence="1" id="KW-0813">Transport</keyword>
<keyword evidence="1" id="KW-0406">Ion transport</keyword>
<dbReference type="EMBL" id="JACCCZ010000001">
    <property type="protein sequence ID" value="NYG04488.1"/>
    <property type="molecule type" value="Genomic_DNA"/>
</dbReference>